<proteinExistence type="inferred from homology"/>
<evidence type="ECO:0000256" key="1">
    <source>
        <dbReference type="ARBA" id="ARBA00009437"/>
    </source>
</evidence>
<name>A0A368Y4H0_9BURK</name>
<evidence type="ECO:0000256" key="2">
    <source>
        <dbReference type="ARBA" id="ARBA00023015"/>
    </source>
</evidence>
<dbReference type="Gene3D" id="1.10.10.10">
    <property type="entry name" value="Winged helix-like DNA-binding domain superfamily/Winged helix DNA-binding domain"/>
    <property type="match status" value="1"/>
</dbReference>
<keyword evidence="3" id="KW-0238">DNA-binding</keyword>
<comment type="similarity">
    <text evidence="1">Belongs to the LysR transcriptional regulatory family.</text>
</comment>
<dbReference type="GO" id="GO:0003700">
    <property type="term" value="F:DNA-binding transcription factor activity"/>
    <property type="evidence" value="ECO:0007669"/>
    <property type="project" value="InterPro"/>
</dbReference>
<organism evidence="6 7">
    <name type="scientific">Pseudorhodoferax soli</name>
    <dbReference type="NCBI Taxonomy" id="545864"/>
    <lineage>
        <taxon>Bacteria</taxon>
        <taxon>Pseudomonadati</taxon>
        <taxon>Pseudomonadota</taxon>
        <taxon>Betaproteobacteria</taxon>
        <taxon>Burkholderiales</taxon>
        <taxon>Comamonadaceae</taxon>
    </lineage>
</organism>
<dbReference type="PANTHER" id="PTHR30346:SF0">
    <property type="entry name" value="HCA OPERON TRANSCRIPTIONAL ACTIVATOR HCAR"/>
    <property type="match status" value="1"/>
</dbReference>
<dbReference type="InterPro" id="IPR000847">
    <property type="entry name" value="LysR_HTH_N"/>
</dbReference>
<dbReference type="OrthoDB" id="5292387at2"/>
<evidence type="ECO:0000256" key="4">
    <source>
        <dbReference type="ARBA" id="ARBA00023163"/>
    </source>
</evidence>
<dbReference type="GO" id="GO:0003677">
    <property type="term" value="F:DNA binding"/>
    <property type="evidence" value="ECO:0007669"/>
    <property type="project" value="UniProtKB-KW"/>
</dbReference>
<reference evidence="6 7" key="1">
    <citation type="submission" date="2018-07" db="EMBL/GenBank/DDBJ databases">
        <title>Genomic Encyclopedia of Type Strains, Phase IV (KMG-IV): sequencing the most valuable type-strain genomes for metagenomic binning, comparative biology and taxonomic classification.</title>
        <authorList>
            <person name="Goeker M."/>
        </authorList>
    </citation>
    <scope>NUCLEOTIDE SEQUENCE [LARGE SCALE GENOMIC DNA]</scope>
    <source>
        <strain evidence="6 7">DSM 21634</strain>
    </source>
</reference>
<dbReference type="SUPFAM" id="SSF46785">
    <property type="entry name" value="Winged helix' DNA-binding domain"/>
    <property type="match status" value="1"/>
</dbReference>
<dbReference type="PANTHER" id="PTHR30346">
    <property type="entry name" value="TRANSCRIPTIONAL DUAL REGULATOR HCAR-RELATED"/>
    <property type="match status" value="1"/>
</dbReference>
<dbReference type="Pfam" id="PF03466">
    <property type="entry name" value="LysR_substrate"/>
    <property type="match status" value="1"/>
</dbReference>
<keyword evidence="7" id="KW-1185">Reference proteome</keyword>
<dbReference type="Gene3D" id="3.40.190.10">
    <property type="entry name" value="Periplasmic binding protein-like II"/>
    <property type="match status" value="2"/>
</dbReference>
<keyword evidence="2" id="KW-0805">Transcription regulation</keyword>
<dbReference type="SUPFAM" id="SSF53850">
    <property type="entry name" value="Periplasmic binding protein-like II"/>
    <property type="match status" value="1"/>
</dbReference>
<sequence>MKLHLLRYFVVLAEELHFGRAAQRLAITQPPLSSALKALEDELGVRLLERNSKQVTLTPAGAAYLAEARLVLERVAAARDAAQAVAAGMRGRLELGMTGSMVYREVPRIVETFSARRPDIEVHLREMSSAEQLEALRHGQMHAGFLNARAFPAALASLPLADDRLVCCLPEAHPLAGEKSLDLKRLADENFVMFARDVAPANYDNVIAVFNRAGIHPRTRHAARQWLTVVAMVSAGLGVALVPASLAQAGMRGARLVPVRGLVPLTVGALAWRKEDAGLAVLASFVAVAREVLAAPP</sequence>
<dbReference type="Proteomes" id="UP000252884">
    <property type="component" value="Unassembled WGS sequence"/>
</dbReference>
<gene>
    <name evidence="6" type="ORF">DES41_102557</name>
</gene>
<dbReference type="AlphaFoldDB" id="A0A368Y4H0"/>
<evidence type="ECO:0000259" key="5">
    <source>
        <dbReference type="PROSITE" id="PS50931"/>
    </source>
</evidence>
<dbReference type="RefSeq" id="WP_114467358.1">
    <property type="nucleotide sequence ID" value="NZ_QPJK01000002.1"/>
</dbReference>
<dbReference type="InterPro" id="IPR036388">
    <property type="entry name" value="WH-like_DNA-bd_sf"/>
</dbReference>
<dbReference type="EMBL" id="QPJK01000002">
    <property type="protein sequence ID" value="RCW74236.1"/>
    <property type="molecule type" value="Genomic_DNA"/>
</dbReference>
<dbReference type="InterPro" id="IPR005119">
    <property type="entry name" value="LysR_subst-bd"/>
</dbReference>
<comment type="caution">
    <text evidence="6">The sequence shown here is derived from an EMBL/GenBank/DDBJ whole genome shotgun (WGS) entry which is preliminary data.</text>
</comment>
<dbReference type="PRINTS" id="PR00039">
    <property type="entry name" value="HTHLYSR"/>
</dbReference>
<dbReference type="Pfam" id="PF00126">
    <property type="entry name" value="HTH_1"/>
    <property type="match status" value="1"/>
</dbReference>
<dbReference type="InterPro" id="IPR036390">
    <property type="entry name" value="WH_DNA-bd_sf"/>
</dbReference>
<keyword evidence="4" id="KW-0804">Transcription</keyword>
<evidence type="ECO:0000256" key="3">
    <source>
        <dbReference type="ARBA" id="ARBA00023125"/>
    </source>
</evidence>
<feature type="domain" description="HTH lysR-type" evidence="5">
    <location>
        <begin position="1"/>
        <end position="58"/>
    </location>
</feature>
<evidence type="ECO:0000313" key="7">
    <source>
        <dbReference type="Proteomes" id="UP000252884"/>
    </source>
</evidence>
<dbReference type="GO" id="GO:0032993">
    <property type="term" value="C:protein-DNA complex"/>
    <property type="evidence" value="ECO:0007669"/>
    <property type="project" value="TreeGrafter"/>
</dbReference>
<accession>A0A368Y4H0</accession>
<evidence type="ECO:0000313" key="6">
    <source>
        <dbReference type="EMBL" id="RCW74236.1"/>
    </source>
</evidence>
<protein>
    <submittedName>
        <fullName evidence="6">LysR family transcriptional regulator</fullName>
    </submittedName>
</protein>
<dbReference type="FunFam" id="1.10.10.10:FF:000001">
    <property type="entry name" value="LysR family transcriptional regulator"/>
    <property type="match status" value="1"/>
</dbReference>
<dbReference type="PROSITE" id="PS50931">
    <property type="entry name" value="HTH_LYSR"/>
    <property type="match status" value="1"/>
</dbReference>